<keyword evidence="3" id="KW-0560">Oxidoreductase</keyword>
<comment type="similarity">
    <text evidence="1">Belongs to the carotenoid oxygenase family.</text>
</comment>
<reference evidence="7 8" key="1">
    <citation type="submission" date="2024-02" db="EMBL/GenBank/DDBJ databases">
        <title>Chromosome-scale genome assembly of the rough periwinkle Littorina saxatilis.</title>
        <authorList>
            <person name="De Jode A."/>
            <person name="Faria R."/>
            <person name="Formenti G."/>
            <person name="Sims Y."/>
            <person name="Smith T.P."/>
            <person name="Tracey A."/>
            <person name="Wood J.M.D."/>
            <person name="Zagrodzka Z.B."/>
            <person name="Johannesson K."/>
            <person name="Butlin R.K."/>
            <person name="Leder E.H."/>
        </authorList>
    </citation>
    <scope>NUCLEOTIDE SEQUENCE [LARGE SCALE GENOMIC DNA]</scope>
    <source>
        <strain evidence="7">Snail1</strain>
        <tissue evidence="7">Muscle</tissue>
    </source>
</reference>
<gene>
    <name evidence="7" type="ORF">V1264_007487</name>
</gene>
<keyword evidence="4 5" id="KW-0408">Iron</keyword>
<dbReference type="GO" id="GO:0042574">
    <property type="term" value="P:retinal metabolic process"/>
    <property type="evidence" value="ECO:0007669"/>
    <property type="project" value="TreeGrafter"/>
</dbReference>
<evidence type="ECO:0000313" key="8">
    <source>
        <dbReference type="Proteomes" id="UP001374579"/>
    </source>
</evidence>
<dbReference type="Proteomes" id="UP001374579">
    <property type="component" value="Unassembled WGS sequence"/>
</dbReference>
<feature type="region of interest" description="Disordered" evidence="6">
    <location>
        <begin position="1"/>
        <end position="28"/>
    </location>
</feature>
<comment type="caution">
    <text evidence="7">The sequence shown here is derived from an EMBL/GenBank/DDBJ whole genome shotgun (WGS) entry which is preliminary data.</text>
</comment>
<dbReference type="PANTHER" id="PTHR10543">
    <property type="entry name" value="BETA-CAROTENE DIOXYGENASE"/>
    <property type="match status" value="1"/>
</dbReference>
<name>A0AAN9AUY5_9CAEN</name>
<dbReference type="GO" id="GO:0003834">
    <property type="term" value="F:beta-carotene 15,15'-dioxygenase activity"/>
    <property type="evidence" value="ECO:0007669"/>
    <property type="project" value="TreeGrafter"/>
</dbReference>
<dbReference type="AlphaFoldDB" id="A0AAN9AUY5"/>
<evidence type="ECO:0000313" key="7">
    <source>
        <dbReference type="EMBL" id="KAK7093795.1"/>
    </source>
</evidence>
<dbReference type="GO" id="GO:0010436">
    <property type="term" value="F:carotenoid dioxygenase activity"/>
    <property type="evidence" value="ECO:0007669"/>
    <property type="project" value="TreeGrafter"/>
</dbReference>
<evidence type="ECO:0000256" key="2">
    <source>
        <dbReference type="ARBA" id="ARBA00022723"/>
    </source>
</evidence>
<sequence>MATKGATAAKDGAPGAPNGNTTQRPKFDPSVTWLMFESEKETRTPVDTLVTGEIPEWCTGTLYRNGCGLFNVGEADTTHLFEGYAVLHRYDVKNGAVKYMSRILDREAWLKAVKARRTAVGEDGSTKEYDDPCMTTFAGTATYFKDGERENGTTEEDEESDKTGVNIVEHSDKLFALTESPILQEISKDTLQRKSKVDLQKILSVHMATAHPHFGRDGAMYNLGTAFAPPNNYNIIKLPPKSLETEDEISGKLKLVASVQSRWNFGLSYSHSFGMSEKHFIILEQPATLSTVKIMEQGANFKPTSVFRNFELHPKEKIRFYLISRRQGNRVVATQFLANPCFTFHFVNCYDDGDYVVVDLTSYDHMEIVNELMVSNVTSATDDIMTCTVRRYVLPLNIDKAPVGHNLPTLPYTTARAKVMAPGVVHLTPDYICKNKDKVYLELPRINYELCNGRKYRFVYGTAMLTKVHRLIKLDMQTRTPVYWQEEGYDPGEPVFVPRPGSKIEDEGVIMSPVISLRNSPDKPCFLLFLDARTFTEIARATTPPGVRIAMSFHGNFYAKT</sequence>
<protein>
    <submittedName>
        <fullName evidence="7">Uncharacterized protein</fullName>
    </submittedName>
</protein>
<organism evidence="7 8">
    <name type="scientific">Littorina saxatilis</name>
    <dbReference type="NCBI Taxonomy" id="31220"/>
    <lineage>
        <taxon>Eukaryota</taxon>
        <taxon>Metazoa</taxon>
        <taxon>Spiralia</taxon>
        <taxon>Lophotrochozoa</taxon>
        <taxon>Mollusca</taxon>
        <taxon>Gastropoda</taxon>
        <taxon>Caenogastropoda</taxon>
        <taxon>Littorinimorpha</taxon>
        <taxon>Littorinoidea</taxon>
        <taxon>Littorinidae</taxon>
        <taxon>Littorina</taxon>
    </lineage>
</organism>
<dbReference type="GO" id="GO:0016121">
    <property type="term" value="P:carotene catabolic process"/>
    <property type="evidence" value="ECO:0007669"/>
    <property type="project" value="TreeGrafter"/>
</dbReference>
<feature type="binding site" evidence="5">
    <location>
        <position position="345"/>
    </location>
    <ligand>
        <name>Fe cation</name>
        <dbReference type="ChEBI" id="CHEBI:24875"/>
        <note>catalytic</note>
    </ligand>
</feature>
<feature type="binding site" evidence="5">
    <location>
        <position position="271"/>
    </location>
    <ligand>
        <name>Fe cation</name>
        <dbReference type="ChEBI" id="CHEBI:24875"/>
        <note>catalytic</note>
    </ligand>
</feature>
<feature type="compositionally biased region" description="Low complexity" evidence="6">
    <location>
        <begin position="1"/>
        <end position="17"/>
    </location>
</feature>
<feature type="binding site" evidence="5">
    <location>
        <position position="211"/>
    </location>
    <ligand>
        <name>Fe cation</name>
        <dbReference type="ChEBI" id="CHEBI:24875"/>
        <note>catalytic</note>
    </ligand>
</feature>
<evidence type="ECO:0000256" key="1">
    <source>
        <dbReference type="ARBA" id="ARBA00006787"/>
    </source>
</evidence>
<dbReference type="PANTHER" id="PTHR10543:SF24">
    <property type="entry name" value="CAROTENOID ISOMEROOXYGENASE"/>
    <property type="match status" value="1"/>
</dbReference>
<evidence type="ECO:0000256" key="3">
    <source>
        <dbReference type="ARBA" id="ARBA00023002"/>
    </source>
</evidence>
<keyword evidence="8" id="KW-1185">Reference proteome</keyword>
<accession>A0AAN9AUY5</accession>
<dbReference type="Pfam" id="PF03055">
    <property type="entry name" value="RPE65"/>
    <property type="match status" value="1"/>
</dbReference>
<evidence type="ECO:0000256" key="6">
    <source>
        <dbReference type="SAM" id="MobiDB-lite"/>
    </source>
</evidence>
<feature type="binding site" evidence="5">
    <location>
        <position position="554"/>
    </location>
    <ligand>
        <name>Fe cation</name>
        <dbReference type="ChEBI" id="CHEBI:24875"/>
        <note>catalytic</note>
    </ligand>
</feature>
<evidence type="ECO:0000256" key="5">
    <source>
        <dbReference type="PIRSR" id="PIRSR604294-1"/>
    </source>
</evidence>
<comment type="cofactor">
    <cofactor evidence="5">
        <name>Fe(2+)</name>
        <dbReference type="ChEBI" id="CHEBI:29033"/>
    </cofactor>
    <text evidence="5">Binds 1 Fe(2+) ion per subunit.</text>
</comment>
<keyword evidence="2 5" id="KW-0479">Metal-binding</keyword>
<dbReference type="GO" id="GO:0046872">
    <property type="term" value="F:metal ion binding"/>
    <property type="evidence" value="ECO:0007669"/>
    <property type="project" value="UniProtKB-KW"/>
</dbReference>
<evidence type="ECO:0000256" key="4">
    <source>
        <dbReference type="ARBA" id="ARBA00023004"/>
    </source>
</evidence>
<dbReference type="EMBL" id="JBAMIC010000019">
    <property type="protein sequence ID" value="KAK7093795.1"/>
    <property type="molecule type" value="Genomic_DNA"/>
</dbReference>
<proteinExistence type="inferred from homology"/>
<dbReference type="InterPro" id="IPR004294">
    <property type="entry name" value="Carotenoid_Oase"/>
</dbReference>